<comment type="cofactor">
    <cofactor evidence="14">
        <name>heme c</name>
        <dbReference type="ChEBI" id="CHEBI:61717"/>
    </cofactor>
    <text evidence="14">Binds 1 heme c group covalently per subunit.</text>
</comment>
<evidence type="ECO:0000256" key="11">
    <source>
        <dbReference type="ARBA" id="ARBA00023004"/>
    </source>
</evidence>
<evidence type="ECO:0000256" key="4">
    <source>
        <dbReference type="ARBA" id="ARBA00022617"/>
    </source>
</evidence>
<keyword evidence="7 14" id="KW-0479">Metal-binding</keyword>
<keyword evidence="8" id="KW-0999">Mitochondrion inner membrane</keyword>
<protein>
    <recommendedName>
        <fullName evidence="16">Cytochrome c domain-containing protein</fullName>
    </recommendedName>
</protein>
<evidence type="ECO:0000256" key="7">
    <source>
        <dbReference type="ARBA" id="ARBA00022723"/>
    </source>
</evidence>
<dbReference type="InterPro" id="IPR009056">
    <property type="entry name" value="Cyt_c-like_dom"/>
</dbReference>
<keyword evidence="4 14" id="KW-0349">Heme</keyword>
<comment type="subcellular location">
    <subcellularLocation>
        <location evidence="1">Mitochondrion inner membrane</location>
    </subcellularLocation>
</comment>
<evidence type="ECO:0000256" key="8">
    <source>
        <dbReference type="ARBA" id="ARBA00022792"/>
    </source>
</evidence>
<dbReference type="InterPro" id="IPR021157">
    <property type="entry name" value="Cyt_c1_TM_anchor_C"/>
</dbReference>
<evidence type="ECO:0000256" key="9">
    <source>
        <dbReference type="ARBA" id="ARBA00022982"/>
    </source>
</evidence>
<sequence>MFKLASSVARPVAKVAVGAKHFQLSTKPAKASTSARTALGSLALAGVGFGSLALADDEVLHAPSYKWDHHGPFSSFDHAAIRRGHQVYTQVCAACHSLELVAYRTLIDVAFSEDEVKMMAAERDYVDGPNENGEMFERPGKPSDKFPSPYQNEEEGRMANAGAYPPDLSLMVKARHSGDDYLFALLTGYRDAPEGIVLREGLYYNPYFPGGAIAMPKQLQDGGVDYEDGTPATEAQMARDVVTFLAWASEPEHDDRKRAGLKWVFALSLMALATGYYKRFRFSILKAQKLSYQ</sequence>
<keyword evidence="10" id="KW-1133">Transmembrane helix</keyword>
<keyword evidence="9" id="KW-0249">Electron transport</keyword>
<gene>
    <name evidence="17" type="ORF">ASTO00021_LOCUS4165</name>
</gene>
<feature type="region of interest" description="Disordered" evidence="15">
    <location>
        <begin position="127"/>
        <end position="153"/>
    </location>
</feature>
<evidence type="ECO:0000256" key="14">
    <source>
        <dbReference type="PIRSR" id="PIRSR602326-1"/>
    </source>
</evidence>
<evidence type="ECO:0000256" key="13">
    <source>
        <dbReference type="ARBA" id="ARBA00023136"/>
    </source>
</evidence>
<dbReference type="SUPFAM" id="SSF81496">
    <property type="entry name" value="Cytochrome c1 subunit of cytochrome bc1 complex (Ubiquinol-cytochrome c reductase), transmembrane anchor"/>
    <property type="match status" value="1"/>
</dbReference>
<dbReference type="Gene3D" id="1.20.5.100">
    <property type="entry name" value="Cytochrome c1, transmembrane anchor, C-terminal"/>
    <property type="match status" value="1"/>
</dbReference>
<keyword evidence="11 14" id="KW-0408">Iron</keyword>
<keyword evidence="6" id="KW-0812">Transmembrane</keyword>
<dbReference type="GO" id="GO:0020037">
    <property type="term" value="F:heme binding"/>
    <property type="evidence" value="ECO:0007669"/>
    <property type="project" value="InterPro"/>
</dbReference>
<dbReference type="AlphaFoldDB" id="A0A7S3LK50"/>
<dbReference type="PANTHER" id="PTHR10266:SF3">
    <property type="entry name" value="CYTOCHROME C1, HEME PROTEIN, MITOCHONDRIAL"/>
    <property type="match status" value="1"/>
</dbReference>
<dbReference type="PROSITE" id="PS51007">
    <property type="entry name" value="CYTC"/>
    <property type="match status" value="1"/>
</dbReference>
<feature type="domain" description="Cytochrome c" evidence="16">
    <location>
        <begin position="79"/>
        <end position="180"/>
    </location>
</feature>
<evidence type="ECO:0000256" key="5">
    <source>
        <dbReference type="ARBA" id="ARBA00022660"/>
    </source>
</evidence>
<evidence type="ECO:0000256" key="10">
    <source>
        <dbReference type="ARBA" id="ARBA00022989"/>
    </source>
</evidence>
<dbReference type="SUPFAM" id="SSF46626">
    <property type="entry name" value="Cytochrome c"/>
    <property type="match status" value="1"/>
</dbReference>
<dbReference type="PANTHER" id="PTHR10266">
    <property type="entry name" value="CYTOCHROME C1"/>
    <property type="match status" value="1"/>
</dbReference>
<keyword evidence="12" id="KW-0496">Mitochondrion</keyword>
<evidence type="ECO:0000256" key="1">
    <source>
        <dbReference type="ARBA" id="ARBA00004273"/>
    </source>
</evidence>
<dbReference type="Gene3D" id="1.10.760.10">
    <property type="entry name" value="Cytochrome c-like domain"/>
    <property type="match status" value="1"/>
</dbReference>
<keyword evidence="13" id="KW-0472">Membrane</keyword>
<comment type="similarity">
    <text evidence="2">Belongs to the cytochrome c family.</text>
</comment>
<feature type="binding site" description="covalent" evidence="14">
    <location>
        <position position="96"/>
    </location>
    <ligand>
        <name>heme c</name>
        <dbReference type="ChEBI" id="CHEBI:61717"/>
    </ligand>
</feature>
<evidence type="ECO:0000256" key="2">
    <source>
        <dbReference type="ARBA" id="ARBA00006488"/>
    </source>
</evidence>
<evidence type="ECO:0000313" key="17">
    <source>
        <dbReference type="EMBL" id="CAE0433850.1"/>
    </source>
</evidence>
<dbReference type="FunFam" id="1.10.760.10:FF:000002">
    <property type="entry name" value="Cytochrome c1, heme protein"/>
    <property type="match status" value="1"/>
</dbReference>
<dbReference type="Pfam" id="PF02167">
    <property type="entry name" value="Cytochrom_C1"/>
    <property type="match status" value="1"/>
</dbReference>
<feature type="binding site" description="covalent" evidence="14">
    <location>
        <position position="95"/>
    </location>
    <ligand>
        <name>heme c</name>
        <dbReference type="ChEBI" id="CHEBI:61717"/>
    </ligand>
</feature>
<dbReference type="EMBL" id="HBIN01005737">
    <property type="protein sequence ID" value="CAE0433850.1"/>
    <property type="molecule type" value="Transcribed_RNA"/>
</dbReference>
<evidence type="ECO:0000256" key="12">
    <source>
        <dbReference type="ARBA" id="ARBA00023128"/>
    </source>
</evidence>
<reference evidence="17" key="1">
    <citation type="submission" date="2021-01" db="EMBL/GenBank/DDBJ databases">
        <authorList>
            <person name="Corre E."/>
            <person name="Pelletier E."/>
            <person name="Niang G."/>
            <person name="Scheremetjew M."/>
            <person name="Finn R."/>
            <person name="Kale V."/>
            <person name="Holt S."/>
            <person name="Cochrane G."/>
            <person name="Meng A."/>
            <person name="Brown T."/>
            <person name="Cohen L."/>
        </authorList>
    </citation>
    <scope>NUCLEOTIDE SEQUENCE</scope>
    <source>
        <strain evidence="17">GSBS06</strain>
    </source>
</reference>
<dbReference type="GO" id="GO:0046872">
    <property type="term" value="F:metal ion binding"/>
    <property type="evidence" value="ECO:0007669"/>
    <property type="project" value="UniProtKB-KW"/>
</dbReference>
<dbReference type="GO" id="GO:0006122">
    <property type="term" value="P:mitochondrial electron transport, ubiquinol to cytochrome c"/>
    <property type="evidence" value="ECO:0007669"/>
    <property type="project" value="TreeGrafter"/>
</dbReference>
<evidence type="ECO:0000259" key="16">
    <source>
        <dbReference type="PROSITE" id="PS51007"/>
    </source>
</evidence>
<proteinExistence type="inferred from homology"/>
<name>A0A7S3LK50_9STRA</name>
<feature type="compositionally biased region" description="Basic and acidic residues" evidence="15">
    <location>
        <begin position="135"/>
        <end position="144"/>
    </location>
</feature>
<dbReference type="PRINTS" id="PR00603">
    <property type="entry name" value="CYTOCHROMEC1"/>
</dbReference>
<accession>A0A7S3LK50</accession>
<evidence type="ECO:0000256" key="6">
    <source>
        <dbReference type="ARBA" id="ARBA00022692"/>
    </source>
</evidence>
<organism evidence="17">
    <name type="scientific">Aplanochytrium stocchinoi</name>
    <dbReference type="NCBI Taxonomy" id="215587"/>
    <lineage>
        <taxon>Eukaryota</taxon>
        <taxon>Sar</taxon>
        <taxon>Stramenopiles</taxon>
        <taxon>Bigyra</taxon>
        <taxon>Labyrinthulomycetes</taxon>
        <taxon>Thraustochytrida</taxon>
        <taxon>Thraustochytriidae</taxon>
        <taxon>Aplanochytrium</taxon>
    </lineage>
</organism>
<feature type="binding site" description="covalent" evidence="14">
    <location>
        <position position="92"/>
    </location>
    <ligand>
        <name>heme c</name>
        <dbReference type="ChEBI" id="CHEBI:61717"/>
    </ligand>
</feature>
<keyword evidence="3" id="KW-0813">Transport</keyword>
<evidence type="ECO:0000256" key="3">
    <source>
        <dbReference type="ARBA" id="ARBA00022448"/>
    </source>
</evidence>
<dbReference type="InterPro" id="IPR036909">
    <property type="entry name" value="Cyt_c-like_dom_sf"/>
</dbReference>
<dbReference type="InterPro" id="IPR002326">
    <property type="entry name" value="Cyt_c1"/>
</dbReference>
<evidence type="ECO:0000256" key="15">
    <source>
        <dbReference type="SAM" id="MobiDB-lite"/>
    </source>
</evidence>
<dbReference type="GO" id="GO:0009055">
    <property type="term" value="F:electron transfer activity"/>
    <property type="evidence" value="ECO:0007669"/>
    <property type="project" value="InterPro"/>
</dbReference>
<dbReference type="GO" id="GO:0005743">
    <property type="term" value="C:mitochondrial inner membrane"/>
    <property type="evidence" value="ECO:0007669"/>
    <property type="project" value="UniProtKB-SubCell"/>
</dbReference>
<feature type="binding site" description="covalent" evidence="14">
    <location>
        <position position="215"/>
    </location>
    <ligand>
        <name>heme c</name>
        <dbReference type="ChEBI" id="CHEBI:61717"/>
    </ligand>
</feature>
<keyword evidence="5" id="KW-0679">Respiratory chain</keyword>